<name>A0A0A2LEV7_PENIT</name>
<dbReference type="PhylomeDB" id="A0A0A2LEV7"/>
<dbReference type="AlphaFoldDB" id="A0A0A2LEV7"/>
<accession>A0A0A2LEV7</accession>
<dbReference type="OrthoDB" id="5401170at2759"/>
<protein>
    <submittedName>
        <fullName evidence="1">Uncharacterized protein</fullName>
    </submittedName>
</protein>
<dbReference type="EMBL" id="JQGA01000104">
    <property type="protein sequence ID" value="KGO77738.1"/>
    <property type="molecule type" value="Genomic_DNA"/>
</dbReference>
<comment type="caution">
    <text evidence="1">The sequence shown here is derived from an EMBL/GenBank/DDBJ whole genome shotgun (WGS) entry which is preliminary data.</text>
</comment>
<reference evidence="1 2" key="1">
    <citation type="journal article" date="2015" name="Mol. Plant Microbe Interact.">
        <title>Genome, transcriptome, and functional analyses of Penicillium expansum provide new insights into secondary metabolism and pathogenicity.</title>
        <authorList>
            <person name="Ballester A.R."/>
            <person name="Marcet-Houben M."/>
            <person name="Levin E."/>
            <person name="Sela N."/>
            <person name="Selma-Lazaro C."/>
            <person name="Carmona L."/>
            <person name="Wisniewski M."/>
            <person name="Droby S."/>
            <person name="Gonzalez-Candelas L."/>
            <person name="Gabaldon T."/>
        </authorList>
    </citation>
    <scope>NUCLEOTIDE SEQUENCE [LARGE SCALE GENOMIC DNA]</scope>
    <source>
        <strain evidence="1 2">PHI-1</strain>
    </source>
</reference>
<organism evidence="1 2">
    <name type="scientific">Penicillium italicum</name>
    <name type="common">Blue mold</name>
    <dbReference type="NCBI Taxonomy" id="40296"/>
    <lineage>
        <taxon>Eukaryota</taxon>
        <taxon>Fungi</taxon>
        <taxon>Dikarya</taxon>
        <taxon>Ascomycota</taxon>
        <taxon>Pezizomycotina</taxon>
        <taxon>Eurotiomycetes</taxon>
        <taxon>Eurotiomycetidae</taxon>
        <taxon>Eurotiales</taxon>
        <taxon>Aspergillaceae</taxon>
        <taxon>Penicillium</taxon>
    </lineage>
</organism>
<gene>
    <name evidence="1" type="ORF">PITC_010080</name>
</gene>
<dbReference type="HOGENOM" id="CLU_078302_0_0_1"/>
<sequence length="264" mass="30184">MSSPKFLTRLEGTTVTLSPSPELPLHVGPKRWEIVSEIHERANIVSQRDATNGLGPAYVAGKFLCRPASPSSPNKLAFMRIHKQIPIAGTEFEKTPIRATQAVKSYEPKELTALKSLEERGCDVIPRLLGYQCDQQDEDDIIPGGFVTYVMWAKVPGEPLDMQVFWSCSFSQRQEIRLKFREVYKKLEACGYSPLPQMRKIIYDWSTQMMHLSGFSRPIRTTEGTQWSDLTYVNYGLVRPPTSLDQFFPITSVDLQYDDNGWRW</sequence>
<keyword evidence="2" id="KW-1185">Reference proteome</keyword>
<evidence type="ECO:0000313" key="1">
    <source>
        <dbReference type="EMBL" id="KGO77738.1"/>
    </source>
</evidence>
<dbReference type="Proteomes" id="UP000030104">
    <property type="component" value="Unassembled WGS sequence"/>
</dbReference>
<evidence type="ECO:0000313" key="2">
    <source>
        <dbReference type="Proteomes" id="UP000030104"/>
    </source>
</evidence>
<dbReference type="OMA" id="GPSRWAI"/>
<proteinExistence type="predicted"/>